<dbReference type="EC" id="4.6.1.16" evidence="4"/>
<comment type="function">
    <text evidence="4">Constitutes one of the two catalytic subunit of the tRNA-splicing endonuclease complex, a complex responsible for identification and cleavage of the splice sites in pre-tRNA. It cleaves pre-tRNA at the 5'- and 3'-splice sites to release the intron. The products are an intron and two tRNA half-molecules bearing 2',3'-cyclic phosphate and 5'-OH termini. There are no conserved sequences at the splice sites, but the intron is invariably located at the same site in the gene, placing the splice sites an invariant distance from the constant structural features of the tRNA body.</text>
</comment>
<dbReference type="InterPro" id="IPR011856">
    <property type="entry name" value="tRNA_endonuc-like_dom_sf"/>
</dbReference>
<evidence type="ECO:0000256" key="3">
    <source>
        <dbReference type="ARBA" id="ARBA00023239"/>
    </source>
</evidence>
<dbReference type="InterPro" id="IPR016589">
    <property type="entry name" value="tRNA_splic_SEN2"/>
</dbReference>
<dbReference type="Gene3D" id="3.40.1350.10">
    <property type="match status" value="1"/>
</dbReference>
<evidence type="ECO:0000256" key="1">
    <source>
        <dbReference type="ARBA" id="ARBA00008078"/>
    </source>
</evidence>
<dbReference type="SUPFAM" id="SSF53032">
    <property type="entry name" value="tRNA-intron endonuclease catalytic domain-like"/>
    <property type="match status" value="1"/>
</dbReference>
<dbReference type="GO" id="GO:0005737">
    <property type="term" value="C:cytoplasm"/>
    <property type="evidence" value="ECO:0007669"/>
    <property type="project" value="TreeGrafter"/>
</dbReference>
<evidence type="ECO:0000313" key="8">
    <source>
        <dbReference type="Proteomes" id="UP000694845"/>
    </source>
</evidence>
<dbReference type="GO" id="GO:0000214">
    <property type="term" value="C:tRNA-intron endonuclease complex"/>
    <property type="evidence" value="ECO:0007669"/>
    <property type="project" value="UniProtKB-UniRule"/>
</dbReference>
<feature type="region of interest" description="Disordered" evidence="6">
    <location>
        <begin position="133"/>
        <end position="185"/>
    </location>
</feature>
<evidence type="ECO:0000256" key="2">
    <source>
        <dbReference type="ARBA" id="ARBA00022694"/>
    </source>
</evidence>
<dbReference type="GO" id="GO:0000379">
    <property type="term" value="P:tRNA-type intron splice site recognition and cleavage"/>
    <property type="evidence" value="ECO:0007669"/>
    <property type="project" value="TreeGrafter"/>
</dbReference>
<dbReference type="KEGG" id="aplc:110975277"/>
<protein>
    <recommendedName>
        <fullName evidence="4">tRNA-splicing endonuclease subunit Sen2</fullName>
        <ecNumber evidence="4">4.6.1.16</ecNumber>
    </recommendedName>
</protein>
<dbReference type="InterPro" id="IPR006677">
    <property type="entry name" value="tRNA_intron_Endonuc_cat-like"/>
</dbReference>
<dbReference type="PANTHER" id="PTHR21227:SF0">
    <property type="entry name" value="TRNA-SPLICING ENDONUCLEASE SUBUNIT SEN2"/>
    <property type="match status" value="1"/>
</dbReference>
<accession>A0A8B7XTR3</accession>
<evidence type="ECO:0000256" key="4">
    <source>
        <dbReference type="PIRNR" id="PIRNR011789"/>
    </source>
</evidence>
<evidence type="ECO:0000256" key="6">
    <source>
        <dbReference type="SAM" id="MobiDB-lite"/>
    </source>
</evidence>
<keyword evidence="8" id="KW-1185">Reference proteome</keyword>
<keyword evidence="2 4" id="KW-0819">tRNA processing</keyword>
<dbReference type="RefSeq" id="XP_022083311.1">
    <property type="nucleotide sequence ID" value="XM_022227619.1"/>
</dbReference>
<evidence type="ECO:0000313" key="9">
    <source>
        <dbReference type="RefSeq" id="XP_022083311.1"/>
    </source>
</evidence>
<feature type="active site" evidence="5">
    <location>
        <position position="439"/>
    </location>
</feature>
<feature type="region of interest" description="Disordered" evidence="6">
    <location>
        <begin position="283"/>
        <end position="307"/>
    </location>
</feature>
<dbReference type="GO" id="GO:0000213">
    <property type="term" value="F:tRNA-intron lyase activity"/>
    <property type="evidence" value="ECO:0007669"/>
    <property type="project" value="UniProtKB-UniRule"/>
</dbReference>
<name>A0A8B7XTR3_ACAPL</name>
<dbReference type="GeneID" id="110975277"/>
<dbReference type="PIRSF" id="PIRSF011789">
    <property type="entry name" value="tRNA_splic_SEN2"/>
    <property type="match status" value="1"/>
</dbReference>
<dbReference type="OrthoDB" id="10249562at2759"/>
<dbReference type="AlphaFoldDB" id="A0A8B7XTR3"/>
<dbReference type="InterPro" id="IPR006676">
    <property type="entry name" value="tRNA_splic"/>
</dbReference>
<dbReference type="GO" id="GO:0003676">
    <property type="term" value="F:nucleic acid binding"/>
    <property type="evidence" value="ECO:0007669"/>
    <property type="project" value="InterPro"/>
</dbReference>
<dbReference type="PANTHER" id="PTHR21227">
    <property type="entry name" value="TRNA-SPLICING ENDONUCLEASE SUBUNIT SEN2"/>
    <property type="match status" value="1"/>
</dbReference>
<organism evidence="8 9">
    <name type="scientific">Acanthaster planci</name>
    <name type="common">Crown-of-thorns starfish</name>
    <dbReference type="NCBI Taxonomy" id="133434"/>
    <lineage>
        <taxon>Eukaryota</taxon>
        <taxon>Metazoa</taxon>
        <taxon>Echinodermata</taxon>
        <taxon>Eleutherozoa</taxon>
        <taxon>Asterozoa</taxon>
        <taxon>Asteroidea</taxon>
        <taxon>Valvatacea</taxon>
        <taxon>Valvatida</taxon>
        <taxon>Acanthasteridae</taxon>
        <taxon>Acanthaster</taxon>
    </lineage>
</organism>
<evidence type="ECO:0000256" key="5">
    <source>
        <dbReference type="PIRSR" id="PIRSR011789-1"/>
    </source>
</evidence>
<dbReference type="OMA" id="LWRRWNP"/>
<dbReference type="Proteomes" id="UP000694845">
    <property type="component" value="Unplaced"/>
</dbReference>
<feature type="active site" evidence="5">
    <location>
        <position position="390"/>
    </location>
</feature>
<dbReference type="CDD" id="cd22363">
    <property type="entry name" value="tRNA-intron_lyase_C"/>
    <property type="match status" value="1"/>
</dbReference>
<evidence type="ECO:0000259" key="7">
    <source>
        <dbReference type="Pfam" id="PF01974"/>
    </source>
</evidence>
<keyword evidence="3 4" id="KW-0456">Lyase</keyword>
<dbReference type="CTD" id="80746"/>
<gene>
    <name evidence="9" type="primary">LOC110975277</name>
</gene>
<feature type="active site" evidence="5">
    <location>
        <position position="398"/>
    </location>
</feature>
<feature type="region of interest" description="Disordered" evidence="6">
    <location>
        <begin position="209"/>
        <end position="229"/>
    </location>
</feature>
<dbReference type="NCBIfam" id="TIGR00324">
    <property type="entry name" value="endA"/>
    <property type="match status" value="1"/>
</dbReference>
<reference evidence="9" key="1">
    <citation type="submission" date="2025-08" db="UniProtKB">
        <authorList>
            <consortium name="RefSeq"/>
        </authorList>
    </citation>
    <scope>IDENTIFICATION</scope>
</reference>
<feature type="compositionally biased region" description="Polar residues" evidence="6">
    <location>
        <begin position="156"/>
        <end position="165"/>
    </location>
</feature>
<proteinExistence type="inferred from homology"/>
<feature type="domain" description="tRNA intron endonuclease catalytic" evidence="7">
    <location>
        <begin position="360"/>
        <end position="447"/>
    </location>
</feature>
<dbReference type="Pfam" id="PF01974">
    <property type="entry name" value="tRNA_int_endo"/>
    <property type="match status" value="1"/>
</dbReference>
<comment type="similarity">
    <text evidence="1 4">Belongs to the tRNA-intron endonuclease family.</text>
</comment>
<dbReference type="InterPro" id="IPR036167">
    <property type="entry name" value="tRNA_intron_Endo_cat-like_sf"/>
</dbReference>
<sequence>MSALKPPRRKRRVYQQLDSPFPVPIESITKKPASNSRWFYYTGVLKENCVLVQQQGDVIFLYKLGFFGKGMLSKSKPEHSVFLNSYQGLRKKNLPPKERRFQQQRFQQVRKHRYERHLSWSRQFVRQAQNLAADDGKNDGSASVHDQPASPEVTGGQRQSCPTQGRNKRESTPSDDVTTGIDEVSPVTADVVPATDDITFDVTVRATAKNADVSSSTRSVDVDDAASRNDDVTSCDAVEVSGLPEASSKSAINLDIRSSTDETLEKVDSDTWRELEVAIQPEASSSSLPEAGVGSTEEREDQSITRKEDPYQIDEYLQLKLEEAFFLSYGLGCLTVLDEAKKALDLTDIWQAFCSRQKNFVASYVAYHYFRSKGWVPRDGVKYGAHYVLYKHGPPFYHGSYSVIVQMVTEGSWDCTDTSATLTWPALSGMDRITETVAKEVMLCYVIRPSNLSDEDLQSPGCIPQFRVQEILMKRWVSSRERDLKEHLPSLIS</sequence>